<accession>A0A8E2QH68</accession>
<dbReference type="Proteomes" id="UP000235881">
    <property type="component" value="Unassembled WGS sequence"/>
</dbReference>
<sequence length="104" mass="11623">MSQLDLFAPALGIATPNRAPYQSFDARRARNIILDQLRRAGGGWVRRMALRRATGMRPSEVGGVLNELARTGQIEFTESMDIIHPLHGFMGHTRGYRMLMEVAA</sequence>
<reference evidence="1 2" key="1">
    <citation type="submission" date="2018-01" db="EMBL/GenBank/DDBJ databases">
        <title>Denitrification phenotypes of diverse strains of Pseudomonas stutzeri.</title>
        <authorList>
            <person name="Milligan D.A."/>
            <person name="Bergaust L."/>
            <person name="Bakken L.R."/>
            <person name="Frostegard A."/>
        </authorList>
    </citation>
    <scope>NUCLEOTIDE SEQUENCE [LARGE SCALE GENOMIC DNA]</scope>
    <source>
        <strain evidence="1 2">DSM 50238</strain>
    </source>
</reference>
<keyword evidence="2" id="KW-1185">Reference proteome</keyword>
<evidence type="ECO:0000313" key="1">
    <source>
        <dbReference type="EMBL" id="PNF77974.1"/>
    </source>
</evidence>
<protein>
    <submittedName>
        <fullName evidence="1">Uncharacterized protein</fullName>
    </submittedName>
</protein>
<gene>
    <name evidence="1" type="ORF">CXK95_01375</name>
</gene>
<dbReference type="RefSeq" id="WP_102827447.1">
    <property type="nucleotide sequence ID" value="NZ_CP065721.1"/>
</dbReference>
<dbReference type="EMBL" id="POUK01000001">
    <property type="protein sequence ID" value="PNF77974.1"/>
    <property type="molecule type" value="Genomic_DNA"/>
</dbReference>
<proteinExistence type="predicted"/>
<comment type="caution">
    <text evidence="1">The sequence shown here is derived from an EMBL/GenBank/DDBJ whole genome shotgun (WGS) entry which is preliminary data.</text>
</comment>
<organism evidence="1 2">
    <name type="scientific">Stutzerimonas degradans</name>
    <dbReference type="NCBI Taxonomy" id="2968968"/>
    <lineage>
        <taxon>Bacteria</taxon>
        <taxon>Pseudomonadati</taxon>
        <taxon>Pseudomonadota</taxon>
        <taxon>Gammaproteobacteria</taxon>
        <taxon>Pseudomonadales</taxon>
        <taxon>Pseudomonadaceae</taxon>
        <taxon>Stutzerimonas</taxon>
    </lineage>
</organism>
<evidence type="ECO:0000313" key="2">
    <source>
        <dbReference type="Proteomes" id="UP000235881"/>
    </source>
</evidence>
<dbReference type="AlphaFoldDB" id="A0A8E2QH68"/>
<name>A0A8E2QH68_9GAMM</name>